<name>A0ABS4GZZ6_9BACL</name>
<sequence>MSMNMKNSVEQSPQMYEKAVTGHSHMRRWRVGTVSMGAALLLLGVLTFMSQWKGNNVFDTAINWWPIIFVLLGAEIILYTVLSKKEERMYYDVLSIIFVGLLSVCCLGFAAFSSLGLVEAVRSKVTSVEHTISIPEIKTPISAQVKQIIVQGNNAYQVKIDHTDVNEMVVFGSYRSGMNDGEKESSDLVHVKQVGSSLYVLISDPPIKVWSGWSPADLTVVVPEGTKVVLRSSDGTIIRPTSN</sequence>
<feature type="transmembrane region" description="Helical" evidence="1">
    <location>
        <begin position="31"/>
        <end position="52"/>
    </location>
</feature>
<keyword evidence="1" id="KW-0472">Membrane</keyword>
<comment type="caution">
    <text evidence="2">The sequence shown here is derived from an EMBL/GenBank/DDBJ whole genome shotgun (WGS) entry which is preliminary data.</text>
</comment>
<evidence type="ECO:0000256" key="1">
    <source>
        <dbReference type="SAM" id="Phobius"/>
    </source>
</evidence>
<gene>
    <name evidence="2" type="ORF">J2Z20_000677</name>
</gene>
<keyword evidence="3" id="KW-1185">Reference proteome</keyword>
<protein>
    <recommendedName>
        <fullName evidence="4">DUF5668 domain-containing protein</fullName>
    </recommendedName>
</protein>
<evidence type="ECO:0000313" key="3">
    <source>
        <dbReference type="Proteomes" id="UP001519273"/>
    </source>
</evidence>
<keyword evidence="1" id="KW-1133">Transmembrane helix</keyword>
<feature type="transmembrane region" description="Helical" evidence="1">
    <location>
        <begin position="94"/>
        <end position="118"/>
    </location>
</feature>
<keyword evidence="1" id="KW-0812">Transmembrane</keyword>
<feature type="transmembrane region" description="Helical" evidence="1">
    <location>
        <begin position="64"/>
        <end position="82"/>
    </location>
</feature>
<accession>A0ABS4GZZ6</accession>
<dbReference type="EMBL" id="JAGGKP010000001">
    <property type="protein sequence ID" value="MBP1935816.1"/>
    <property type="molecule type" value="Genomic_DNA"/>
</dbReference>
<reference evidence="2 3" key="1">
    <citation type="submission" date="2021-03" db="EMBL/GenBank/DDBJ databases">
        <title>Genomic Encyclopedia of Type Strains, Phase IV (KMG-IV): sequencing the most valuable type-strain genomes for metagenomic binning, comparative biology and taxonomic classification.</title>
        <authorList>
            <person name="Goeker M."/>
        </authorList>
    </citation>
    <scope>NUCLEOTIDE SEQUENCE [LARGE SCALE GENOMIC DNA]</scope>
    <source>
        <strain evidence="2 3">DSM 23491</strain>
    </source>
</reference>
<evidence type="ECO:0008006" key="4">
    <source>
        <dbReference type="Google" id="ProtNLM"/>
    </source>
</evidence>
<dbReference type="Proteomes" id="UP001519273">
    <property type="component" value="Unassembled WGS sequence"/>
</dbReference>
<proteinExistence type="predicted"/>
<dbReference type="RefSeq" id="WP_209845402.1">
    <property type="nucleotide sequence ID" value="NZ_CBCRVE010000001.1"/>
</dbReference>
<evidence type="ECO:0000313" key="2">
    <source>
        <dbReference type="EMBL" id="MBP1935816.1"/>
    </source>
</evidence>
<organism evidence="2 3">
    <name type="scientific">Paenibacillus sediminis</name>
    <dbReference type="NCBI Taxonomy" id="664909"/>
    <lineage>
        <taxon>Bacteria</taxon>
        <taxon>Bacillati</taxon>
        <taxon>Bacillota</taxon>
        <taxon>Bacilli</taxon>
        <taxon>Bacillales</taxon>
        <taxon>Paenibacillaceae</taxon>
        <taxon>Paenibacillus</taxon>
    </lineage>
</organism>